<dbReference type="NCBIfam" id="TIGR03292">
    <property type="entry name" value="PhnH_redo"/>
    <property type="match status" value="1"/>
</dbReference>
<dbReference type="AlphaFoldDB" id="A0A3P5WSD3"/>
<name>A0A3P5WSD3_9RHOB</name>
<organism evidence="1 2">
    <name type="scientific">Pseudogemmobacter humi</name>
    <dbReference type="NCBI Taxonomy" id="2483812"/>
    <lineage>
        <taxon>Bacteria</taxon>
        <taxon>Pseudomonadati</taxon>
        <taxon>Pseudomonadota</taxon>
        <taxon>Alphaproteobacteria</taxon>
        <taxon>Rhodobacterales</taxon>
        <taxon>Paracoccaceae</taxon>
        <taxon>Pseudogemmobacter</taxon>
    </lineage>
</organism>
<reference evidence="1 2" key="1">
    <citation type="submission" date="2018-11" db="EMBL/GenBank/DDBJ databases">
        <authorList>
            <person name="Criscuolo A."/>
        </authorList>
    </citation>
    <scope>NUCLEOTIDE SEQUENCE [LARGE SCALE GENOMIC DNA]</scope>
    <source>
        <strain evidence="1">ACIP111625</strain>
    </source>
</reference>
<sequence>MIADALEGGFAEAPVQSARAFREILEAMARPGTIRRVQGATPPAPLSIAAGVALLVLTDPTTRLHLAGEADCPAVRDWVAFHIGAPLAKAEDADFAVGPWEALQPVSRFRIGQPDYPDRSATLIVECDRLVNHGPALTGPGIGAATWLNLPETAAFRANRALFPLGFDTLFTAGDRIAGLPRSTRVEAI</sequence>
<dbReference type="PIRSF" id="PIRSF020680">
    <property type="entry name" value="PhnH"/>
    <property type="match status" value="1"/>
</dbReference>
<keyword evidence="1" id="KW-0808">Transferase</keyword>
<protein>
    <submittedName>
        <fullName evidence="1">Alpha-D-ribose 1-methylphosphonate 5-triphosphate synthase subunit PhnH</fullName>
        <ecNumber evidence="1">2.7.8.37</ecNumber>
    </submittedName>
</protein>
<proteinExistence type="predicted"/>
<dbReference type="Proteomes" id="UP000277498">
    <property type="component" value="Unassembled WGS sequence"/>
</dbReference>
<accession>A0A3P5WSD3</accession>
<dbReference type="RefSeq" id="WP_124085673.1">
    <property type="nucleotide sequence ID" value="NZ_UXAW01000051.1"/>
</dbReference>
<dbReference type="GO" id="GO:0019634">
    <property type="term" value="P:organic phosphonate metabolic process"/>
    <property type="evidence" value="ECO:0007669"/>
    <property type="project" value="InterPro"/>
</dbReference>
<dbReference type="EC" id="2.7.8.37" evidence="1"/>
<dbReference type="OrthoDB" id="9814509at2"/>
<dbReference type="Gene3D" id="3.40.50.11310">
    <property type="entry name" value="Bacterial phosphonate metabolism protein PhnH"/>
    <property type="match status" value="1"/>
</dbReference>
<evidence type="ECO:0000313" key="2">
    <source>
        <dbReference type="Proteomes" id="UP000277498"/>
    </source>
</evidence>
<dbReference type="EMBL" id="UXAW01000051">
    <property type="protein sequence ID" value="VDC24598.1"/>
    <property type="molecule type" value="Genomic_DNA"/>
</dbReference>
<gene>
    <name evidence="1" type="primary">phnH</name>
    <name evidence="1" type="ORF">XINFAN_01249</name>
</gene>
<dbReference type="SUPFAM" id="SSF159709">
    <property type="entry name" value="PhnH-like"/>
    <property type="match status" value="1"/>
</dbReference>
<dbReference type="InterPro" id="IPR038058">
    <property type="entry name" value="PhnH-like_sp"/>
</dbReference>
<dbReference type="Pfam" id="PF05845">
    <property type="entry name" value="PhnH"/>
    <property type="match status" value="1"/>
</dbReference>
<evidence type="ECO:0000313" key="1">
    <source>
        <dbReference type="EMBL" id="VDC24598.1"/>
    </source>
</evidence>
<dbReference type="InterPro" id="IPR008772">
    <property type="entry name" value="Phosphonate_metab_PhnH"/>
</dbReference>
<dbReference type="GO" id="GO:0061693">
    <property type="term" value="F:alpha-D-ribose 1-methylphosphonate 5-triphosphate synthase activity"/>
    <property type="evidence" value="ECO:0007669"/>
    <property type="project" value="UniProtKB-EC"/>
</dbReference>
<keyword evidence="2" id="KW-1185">Reference proteome</keyword>